<dbReference type="Pfam" id="PF03174">
    <property type="entry name" value="CHB_HEX_C"/>
    <property type="match status" value="1"/>
</dbReference>
<dbReference type="GO" id="GO:0005975">
    <property type="term" value="P:carbohydrate metabolic process"/>
    <property type="evidence" value="ECO:0007669"/>
    <property type="project" value="InterPro"/>
</dbReference>
<dbReference type="Gene3D" id="3.30.379.10">
    <property type="entry name" value="Chitobiase/beta-hexosaminidase domain 2-like"/>
    <property type="match status" value="1"/>
</dbReference>
<dbReference type="Gene3D" id="3.20.20.80">
    <property type="entry name" value="Glycosidases"/>
    <property type="match status" value="1"/>
</dbReference>
<dbReference type="AlphaFoldDB" id="A0A6M8SKP7"/>
<dbReference type="InterPro" id="IPR014756">
    <property type="entry name" value="Ig_E-set"/>
</dbReference>
<comment type="catalytic activity">
    <reaction evidence="1">
        <text>Hydrolysis of terminal non-reducing N-acetyl-D-hexosamine residues in N-acetyl-beta-D-hexosaminides.</text>
        <dbReference type="EC" id="3.2.1.52"/>
    </reaction>
</comment>
<dbReference type="SUPFAM" id="SSF49384">
    <property type="entry name" value="Carbohydrate-binding domain"/>
    <property type="match status" value="1"/>
</dbReference>
<evidence type="ECO:0000313" key="10">
    <source>
        <dbReference type="EMBL" id="QKJ65702.1"/>
    </source>
</evidence>
<dbReference type="GO" id="GO:0016020">
    <property type="term" value="C:membrane"/>
    <property type="evidence" value="ECO:0007669"/>
    <property type="project" value="TreeGrafter"/>
</dbReference>
<proteinExistence type="inferred from homology"/>
<feature type="active site" description="Proton donor" evidence="8">
    <location>
        <position position="513"/>
    </location>
</feature>
<evidence type="ECO:0000256" key="3">
    <source>
        <dbReference type="ARBA" id="ARBA00012663"/>
    </source>
</evidence>
<evidence type="ECO:0000259" key="9">
    <source>
        <dbReference type="SMART" id="SM01081"/>
    </source>
</evidence>
<dbReference type="InterPro" id="IPR013783">
    <property type="entry name" value="Ig-like_fold"/>
</dbReference>
<dbReference type="GO" id="GO:0004563">
    <property type="term" value="F:beta-N-acetylhexosaminidase activity"/>
    <property type="evidence" value="ECO:0007669"/>
    <property type="project" value="UniProtKB-EC"/>
</dbReference>
<gene>
    <name evidence="10" type="ORF">HQN60_02570</name>
</gene>
<dbReference type="SUPFAM" id="SSF81296">
    <property type="entry name" value="E set domains"/>
    <property type="match status" value="1"/>
</dbReference>
<evidence type="ECO:0000256" key="8">
    <source>
        <dbReference type="PIRSR" id="PIRSR625705-1"/>
    </source>
</evidence>
<dbReference type="InterPro" id="IPR015883">
    <property type="entry name" value="Glyco_hydro_20_cat"/>
</dbReference>
<dbReference type="GO" id="GO:0030247">
    <property type="term" value="F:polysaccharide binding"/>
    <property type="evidence" value="ECO:0007669"/>
    <property type="project" value="InterPro"/>
</dbReference>
<dbReference type="PRINTS" id="PR00738">
    <property type="entry name" value="GLHYDRLASE20"/>
</dbReference>
<dbReference type="Gene3D" id="2.60.40.290">
    <property type="match status" value="1"/>
</dbReference>
<protein>
    <recommendedName>
        <fullName evidence="3">beta-N-acetylhexosaminidase</fullName>
        <ecNumber evidence="3">3.2.1.52</ecNumber>
    </recommendedName>
    <alternativeName>
        <fullName evidence="6">Beta-N-acetylhexosaminidase</fullName>
    </alternativeName>
    <alternativeName>
        <fullName evidence="7">N-acetyl-beta-glucosaminidase</fullName>
    </alternativeName>
</protein>
<dbReference type="PANTHER" id="PTHR22600:SF57">
    <property type="entry name" value="BETA-N-ACETYLHEXOSAMINIDASE"/>
    <property type="match status" value="1"/>
</dbReference>
<name>A0A6M8SKP7_9NEIS</name>
<dbReference type="InterPro" id="IPR008965">
    <property type="entry name" value="CBM2/CBM3_carb-bd_dom_sf"/>
</dbReference>
<evidence type="ECO:0000256" key="5">
    <source>
        <dbReference type="ARBA" id="ARBA00023295"/>
    </source>
</evidence>
<dbReference type="InterPro" id="IPR029018">
    <property type="entry name" value="Hex-like_dom2"/>
</dbReference>
<dbReference type="InterPro" id="IPR017853">
    <property type="entry name" value="GH"/>
</dbReference>
<dbReference type="InterPro" id="IPR004867">
    <property type="entry name" value="CHB_C_dom"/>
</dbReference>
<dbReference type="EC" id="3.2.1.52" evidence="3"/>
<keyword evidence="4" id="KW-0378">Hydrolase</keyword>
<dbReference type="Proteomes" id="UP000504844">
    <property type="component" value="Chromosome"/>
</dbReference>
<comment type="similarity">
    <text evidence="2">Belongs to the glycosyl hydrolase 20 family.</text>
</comment>
<dbReference type="PANTHER" id="PTHR22600">
    <property type="entry name" value="BETA-HEXOSAMINIDASE"/>
    <property type="match status" value="1"/>
</dbReference>
<evidence type="ECO:0000256" key="7">
    <source>
        <dbReference type="ARBA" id="ARBA00033000"/>
    </source>
</evidence>
<dbReference type="Gene3D" id="2.60.40.10">
    <property type="entry name" value="Immunoglobulins"/>
    <property type="match status" value="1"/>
</dbReference>
<dbReference type="SUPFAM" id="SSF51445">
    <property type="entry name" value="(Trans)glycosidases"/>
    <property type="match status" value="1"/>
</dbReference>
<dbReference type="SMART" id="SM01081">
    <property type="entry name" value="CHB_HEX"/>
    <property type="match status" value="1"/>
</dbReference>
<dbReference type="InterPro" id="IPR025705">
    <property type="entry name" value="Beta_hexosaminidase_sua/sub"/>
</dbReference>
<sequence>MSNPAGAHLKLIWANHTNAHNGDNFLAELRLVNLSDQILPSSGWALYFNTCRKIKPETVSGDVEVTHVNGDFWRLAPKAGFAAVAPGEARTFAYEGLYWVIAETDAPLGFYIVYNDGQENAYHETIGDPEIVPFVTEQQRHRKADDLVPLSTPALTFEHNKDLHLLPIEQVGKITPSPLSSEWLNGEFSINKDTLIVHSSQLATEARFLRAAIHDVSRVYLQQAAIRPTGSQAIVLQIGAVTVSDTLAPNEAYSLQINANEIIITGASAHGVFNALQSLRQLLPVAAFLNPQAVLNVPCCRIIDAPRFAYRGMHLDVGRNFSSKDSVLRLLDCMALYKLNQFHFHITDDEGWRLEIPSLPELTEIGSQRGFTQTETDHLVPCFGSGGDVSNPAGSGFYSRADFIEILQFATARHIEVVPEIDVPGHARAAIKAMNLRYHRLMAQGQTDAAKQYLLCDFDDASDYESVQLWHDNVICIAQESCYNFIETVLHDLQAMYLEAGAPLTTMHTGGDEVPHGAWEKSPVCQAFMQAQGMTQIVQLQNYFLARYRDLLKKYGLVFGGWEEIALVKKEVNGEHTHGPNPEFVNANFRPYVWNNVWGWGQEDFAYQLANAGYKTVLSNVTNLYFDLAYCKDPAEPGYYWGGFIETRGAFEFCPLDIFTTATVDLMGHPLDQEKIASKVRLTPTGVNNIIGIQGQLWAENIRDAARLEYLAMPRMMALAERAWARDPKWTLIADADQRQAKMDADWNEFANRLGQRELARLDGFLGGYGYRIPLPGAKVENGQLLANVSAPGLTIRYTVDGSEPTAQSAPYTGALDYAALSQAAGFTGVKLATFSSTNRKSATVVVN</sequence>
<dbReference type="GO" id="GO:0030203">
    <property type="term" value="P:glycosaminoglycan metabolic process"/>
    <property type="evidence" value="ECO:0007669"/>
    <property type="project" value="TreeGrafter"/>
</dbReference>
<dbReference type="Pfam" id="PF00728">
    <property type="entry name" value="Glyco_hydro_20"/>
    <property type="match status" value="1"/>
</dbReference>
<accession>A0A6M8SKP7</accession>
<evidence type="ECO:0000256" key="6">
    <source>
        <dbReference type="ARBA" id="ARBA00030512"/>
    </source>
</evidence>
<organism evidence="10 11">
    <name type="scientific">Deefgea piscis</name>
    <dbReference type="NCBI Taxonomy" id="2739061"/>
    <lineage>
        <taxon>Bacteria</taxon>
        <taxon>Pseudomonadati</taxon>
        <taxon>Pseudomonadota</taxon>
        <taxon>Betaproteobacteria</taxon>
        <taxon>Neisseriales</taxon>
        <taxon>Chitinibacteraceae</taxon>
        <taxon>Deefgea</taxon>
    </lineage>
</organism>
<keyword evidence="5" id="KW-0326">Glycosidase</keyword>
<dbReference type="SUPFAM" id="SSF55545">
    <property type="entry name" value="beta-N-acetylhexosaminidase-like domain"/>
    <property type="match status" value="1"/>
</dbReference>
<dbReference type="Pfam" id="PF03173">
    <property type="entry name" value="CHB_HEX"/>
    <property type="match status" value="1"/>
</dbReference>
<dbReference type="KEGG" id="dee:HQN60_02570"/>
<dbReference type="EMBL" id="CP054143">
    <property type="protein sequence ID" value="QKJ65702.1"/>
    <property type="molecule type" value="Genomic_DNA"/>
</dbReference>
<dbReference type="InterPro" id="IPR004866">
    <property type="entry name" value="CHB/HEX_N_dom"/>
</dbReference>
<dbReference type="Pfam" id="PF02838">
    <property type="entry name" value="Glyco_hydro_20b"/>
    <property type="match status" value="1"/>
</dbReference>
<dbReference type="CDD" id="cd06569">
    <property type="entry name" value="GH20_Sm-chitobiase-like"/>
    <property type="match status" value="1"/>
</dbReference>
<keyword evidence="11" id="KW-1185">Reference proteome</keyword>
<evidence type="ECO:0000313" key="11">
    <source>
        <dbReference type="Proteomes" id="UP000504844"/>
    </source>
</evidence>
<dbReference type="RefSeq" id="WP_173532211.1">
    <property type="nucleotide sequence ID" value="NZ_CP054143.1"/>
</dbReference>
<dbReference type="InterPro" id="IPR015882">
    <property type="entry name" value="HEX_bac_N"/>
</dbReference>
<evidence type="ECO:0000256" key="2">
    <source>
        <dbReference type="ARBA" id="ARBA00006285"/>
    </source>
</evidence>
<reference evidence="10 11" key="1">
    <citation type="submission" date="2020-05" db="EMBL/GenBank/DDBJ databases">
        <title>Complete genome sequence of Deefgea sp. D17.</title>
        <authorList>
            <person name="Bae J.-W."/>
            <person name="Han J.E."/>
        </authorList>
    </citation>
    <scope>NUCLEOTIDE SEQUENCE [LARGE SCALE GENOMIC DNA]</scope>
    <source>
        <strain evidence="10 11">D17</strain>
    </source>
</reference>
<dbReference type="CDD" id="cd02847">
    <property type="entry name" value="E_set_Chitobiase_C"/>
    <property type="match status" value="1"/>
</dbReference>
<evidence type="ECO:0000256" key="4">
    <source>
        <dbReference type="ARBA" id="ARBA00022801"/>
    </source>
</evidence>
<feature type="domain" description="Chitobiase/beta-hexosaminidases N-terminal" evidence="9">
    <location>
        <begin position="7"/>
        <end position="155"/>
    </location>
</feature>
<dbReference type="InterPro" id="IPR012291">
    <property type="entry name" value="CBM2_carb-bd_dom_sf"/>
</dbReference>
<evidence type="ECO:0000256" key="1">
    <source>
        <dbReference type="ARBA" id="ARBA00001231"/>
    </source>
</evidence>